<organism evidence="3 4">
    <name type="scientific">Hondaea fermentalgiana</name>
    <dbReference type="NCBI Taxonomy" id="2315210"/>
    <lineage>
        <taxon>Eukaryota</taxon>
        <taxon>Sar</taxon>
        <taxon>Stramenopiles</taxon>
        <taxon>Bigyra</taxon>
        <taxon>Labyrinthulomycetes</taxon>
        <taxon>Thraustochytrida</taxon>
        <taxon>Thraustochytriidae</taxon>
        <taxon>Hondaea</taxon>
    </lineage>
</organism>
<feature type="region of interest" description="Disordered" evidence="2">
    <location>
        <begin position="36"/>
        <end position="59"/>
    </location>
</feature>
<dbReference type="OrthoDB" id="437960at2759"/>
<comment type="caution">
    <text evidence="3">The sequence shown here is derived from an EMBL/GenBank/DDBJ whole genome shotgun (WGS) entry which is preliminary data.</text>
</comment>
<dbReference type="InParanoid" id="A0A2R5GHE1"/>
<dbReference type="AlphaFoldDB" id="A0A2R5GHE1"/>
<evidence type="ECO:0000313" key="3">
    <source>
        <dbReference type="EMBL" id="GBG29148.1"/>
    </source>
</evidence>
<dbReference type="EMBL" id="BEYU01000053">
    <property type="protein sequence ID" value="GBG29148.1"/>
    <property type="molecule type" value="Genomic_DNA"/>
</dbReference>
<sequence length="195" mass="21234">MTKKAKAAAEAELEAVAPRRGRGRFELPMAHGTAVYDGEWTETQVERPVPTEDDDAADSGEPVMETITVMIQDGQGKLDMPEMSESFEGEWRQGSMWNGVYSFADGSTYEGEFQGTDNFHGRGALTLVNGDRFEGMWSEGKMHGQGTLTAASCKQPSEWTGIFAKGSFKSGTGSALELPTDPKQLPPTVRFLLSE</sequence>
<dbReference type="Pfam" id="PF02493">
    <property type="entry name" value="MORN"/>
    <property type="match status" value="3"/>
</dbReference>
<gene>
    <name evidence="3" type="ORF">FCC1311_043921</name>
</gene>
<keyword evidence="4" id="KW-1185">Reference proteome</keyword>
<dbReference type="SMART" id="SM00698">
    <property type="entry name" value="MORN"/>
    <property type="match status" value="2"/>
</dbReference>
<dbReference type="SUPFAM" id="SSF82185">
    <property type="entry name" value="Histone H3 K4-specific methyltransferase SET7/9 N-terminal domain"/>
    <property type="match status" value="1"/>
</dbReference>
<name>A0A2R5GHE1_9STRA</name>
<protein>
    <submittedName>
        <fullName evidence="3">MORN repeat-containing protein 4</fullName>
    </submittedName>
</protein>
<dbReference type="Proteomes" id="UP000241890">
    <property type="component" value="Unassembled WGS sequence"/>
</dbReference>
<dbReference type="InterPro" id="IPR003409">
    <property type="entry name" value="MORN"/>
</dbReference>
<evidence type="ECO:0000256" key="2">
    <source>
        <dbReference type="SAM" id="MobiDB-lite"/>
    </source>
</evidence>
<accession>A0A2R5GHE1</accession>
<dbReference type="Gene3D" id="2.20.110.10">
    <property type="entry name" value="Histone H3 K4-specific methyltransferase SET7/9 N-terminal domain"/>
    <property type="match status" value="1"/>
</dbReference>
<reference evidence="3 4" key="1">
    <citation type="submission" date="2017-12" db="EMBL/GenBank/DDBJ databases">
        <title>Sequencing, de novo assembly and annotation of complete genome of a new Thraustochytrid species, strain FCC1311.</title>
        <authorList>
            <person name="Sedici K."/>
            <person name="Godart F."/>
            <person name="Aiese Cigliano R."/>
            <person name="Sanseverino W."/>
            <person name="Barakat M."/>
            <person name="Ortet P."/>
            <person name="Marechal E."/>
            <person name="Cagnac O."/>
            <person name="Amato A."/>
        </authorList>
    </citation>
    <scope>NUCLEOTIDE SEQUENCE [LARGE SCALE GENOMIC DNA]</scope>
</reference>
<dbReference type="PANTHER" id="PTHR23084">
    <property type="entry name" value="PHOSPHATIDYLINOSITOL-4-PHOSPHATE 5-KINASE RELATED"/>
    <property type="match status" value="1"/>
</dbReference>
<evidence type="ECO:0000256" key="1">
    <source>
        <dbReference type="ARBA" id="ARBA00022737"/>
    </source>
</evidence>
<dbReference type="PANTHER" id="PTHR23084:SF263">
    <property type="entry name" value="MORN REPEAT-CONTAINING PROTEIN 1"/>
    <property type="match status" value="1"/>
</dbReference>
<proteinExistence type="predicted"/>
<keyword evidence="1" id="KW-0677">Repeat</keyword>
<evidence type="ECO:0000313" key="4">
    <source>
        <dbReference type="Proteomes" id="UP000241890"/>
    </source>
</evidence>
<feature type="region of interest" description="Disordered" evidence="2">
    <location>
        <begin position="1"/>
        <end position="20"/>
    </location>
</feature>